<sequence>MIKKIMVIGNKNSYNLEYFVVEALNELGYNTKFFGYTNIKSVFSRNLFRMVWTRSRIIRDLITPFYLKTVNENLLDSIKEFNPDLVISLKGESVLPKTVDSIKNRGSKIVLWYPDDPRFFNSLTKHIAPHYDIVFTYSRNAIKLYREIGINNVYRLHFGCSQKLHHRDVWSNDTINKVLFIG</sequence>
<reference evidence="1 2" key="1">
    <citation type="submission" date="2020-05" db="EMBL/GenBank/DDBJ databases">
        <authorList>
            <person name="Zhang R."/>
        </authorList>
    </citation>
    <scope>NUCLEOTIDE SEQUENCE [LARGE SCALE GENOMIC DNA]</scope>
    <source>
        <strain evidence="1 2">DSM 28986</strain>
    </source>
</reference>
<protein>
    <recommendedName>
        <fullName evidence="3">DUF3880 domain-containing protein</fullName>
    </recommendedName>
</protein>
<accession>A0A7K4FRJ6</accession>
<comment type="caution">
    <text evidence="1">The sequence shown here is derived from an EMBL/GenBank/DDBJ whole genome shotgun (WGS) entry which is preliminary data.</text>
</comment>
<evidence type="ECO:0000313" key="2">
    <source>
        <dbReference type="Proteomes" id="UP000546917"/>
    </source>
</evidence>
<name>A0A7K4FRJ6_9ARCH</name>
<evidence type="ECO:0008006" key="3">
    <source>
        <dbReference type="Google" id="ProtNLM"/>
    </source>
</evidence>
<dbReference type="AlphaFoldDB" id="A0A7K4FRJ6"/>
<gene>
    <name evidence="1" type="ORF">HLB00_09010</name>
</gene>
<proteinExistence type="predicted"/>
<feature type="non-terminal residue" evidence="1">
    <location>
        <position position="182"/>
    </location>
</feature>
<organism evidence="1 2">
    <name type="scientific">Ferroplasma acidiphilum</name>
    <dbReference type="NCBI Taxonomy" id="74969"/>
    <lineage>
        <taxon>Archaea</taxon>
        <taxon>Methanobacteriati</taxon>
        <taxon>Thermoplasmatota</taxon>
        <taxon>Thermoplasmata</taxon>
        <taxon>Thermoplasmatales</taxon>
        <taxon>Ferroplasmaceae</taxon>
        <taxon>Ferroplasma</taxon>
    </lineage>
</organism>
<dbReference type="Proteomes" id="UP000546917">
    <property type="component" value="Unassembled WGS sequence"/>
</dbReference>
<dbReference type="EMBL" id="JABGBP010000359">
    <property type="protein sequence ID" value="NOL60958.1"/>
    <property type="molecule type" value="Genomic_DNA"/>
</dbReference>
<dbReference type="SUPFAM" id="SSF53756">
    <property type="entry name" value="UDP-Glycosyltransferase/glycogen phosphorylase"/>
    <property type="match status" value="1"/>
</dbReference>
<evidence type="ECO:0000313" key="1">
    <source>
        <dbReference type="EMBL" id="NOL60958.1"/>
    </source>
</evidence>